<gene>
    <name evidence="1" type="ORF">BJX67DRAFT_349075</name>
</gene>
<dbReference type="EMBL" id="JBFXLQ010000012">
    <property type="protein sequence ID" value="KAL2868731.1"/>
    <property type="molecule type" value="Genomic_DNA"/>
</dbReference>
<sequence length="85" mass="9469">MYVDVRDVARSHVDALVNPVLETGVYVPLISELITLQLAVNIIRKHFPFLKERAPKGKPSQILPGGVHPTVWDMRASLNVLSKGR</sequence>
<proteinExistence type="predicted"/>
<comment type="caution">
    <text evidence="1">The sequence shown here is derived from an EMBL/GenBank/DDBJ whole genome shotgun (WGS) entry which is preliminary data.</text>
</comment>
<evidence type="ECO:0000313" key="2">
    <source>
        <dbReference type="Proteomes" id="UP001610432"/>
    </source>
</evidence>
<dbReference type="GeneID" id="98143787"/>
<dbReference type="Proteomes" id="UP001610432">
    <property type="component" value="Unassembled WGS sequence"/>
</dbReference>
<keyword evidence="2" id="KW-1185">Reference proteome</keyword>
<dbReference type="RefSeq" id="XP_070887710.1">
    <property type="nucleotide sequence ID" value="XM_071028715.1"/>
</dbReference>
<name>A0ABR4LW18_9EURO</name>
<protein>
    <submittedName>
        <fullName evidence="1">Uncharacterized protein</fullName>
    </submittedName>
</protein>
<organism evidence="1 2">
    <name type="scientific">Aspergillus lucknowensis</name>
    <dbReference type="NCBI Taxonomy" id="176173"/>
    <lineage>
        <taxon>Eukaryota</taxon>
        <taxon>Fungi</taxon>
        <taxon>Dikarya</taxon>
        <taxon>Ascomycota</taxon>
        <taxon>Pezizomycotina</taxon>
        <taxon>Eurotiomycetes</taxon>
        <taxon>Eurotiomycetidae</taxon>
        <taxon>Eurotiales</taxon>
        <taxon>Aspergillaceae</taxon>
        <taxon>Aspergillus</taxon>
        <taxon>Aspergillus subgen. Nidulantes</taxon>
    </lineage>
</organism>
<dbReference type="Gene3D" id="3.40.50.720">
    <property type="entry name" value="NAD(P)-binding Rossmann-like Domain"/>
    <property type="match status" value="1"/>
</dbReference>
<accession>A0ABR4LW18</accession>
<evidence type="ECO:0000313" key="1">
    <source>
        <dbReference type="EMBL" id="KAL2868731.1"/>
    </source>
</evidence>
<reference evidence="1 2" key="1">
    <citation type="submission" date="2024-07" db="EMBL/GenBank/DDBJ databases">
        <title>Section-level genome sequencing and comparative genomics of Aspergillus sections Usti and Cavernicolus.</title>
        <authorList>
            <consortium name="Lawrence Berkeley National Laboratory"/>
            <person name="Nybo J.L."/>
            <person name="Vesth T.C."/>
            <person name="Theobald S."/>
            <person name="Frisvad J.C."/>
            <person name="Larsen T.O."/>
            <person name="Kjaerboelling I."/>
            <person name="Rothschild-Mancinelli K."/>
            <person name="Lyhne E.K."/>
            <person name="Kogle M.E."/>
            <person name="Barry K."/>
            <person name="Clum A."/>
            <person name="Na H."/>
            <person name="Ledsgaard L."/>
            <person name="Lin J."/>
            <person name="Lipzen A."/>
            <person name="Kuo A."/>
            <person name="Riley R."/>
            <person name="Mondo S."/>
            <person name="Labutti K."/>
            <person name="Haridas S."/>
            <person name="Pangalinan J."/>
            <person name="Salamov A.A."/>
            <person name="Simmons B.A."/>
            <person name="Magnuson J.K."/>
            <person name="Chen J."/>
            <person name="Drula E."/>
            <person name="Henrissat B."/>
            <person name="Wiebenga A."/>
            <person name="Lubbers R.J."/>
            <person name="Gomes A.C."/>
            <person name="Macurrencykelacurrency M.R."/>
            <person name="Stajich J."/>
            <person name="Grigoriev I.V."/>
            <person name="Mortensen U.H."/>
            <person name="De Vries R.P."/>
            <person name="Baker S.E."/>
            <person name="Andersen M.R."/>
        </authorList>
    </citation>
    <scope>NUCLEOTIDE SEQUENCE [LARGE SCALE GENOMIC DNA]</scope>
    <source>
        <strain evidence="1 2">CBS 449.75</strain>
    </source>
</reference>